<dbReference type="PANTHER" id="PTHR16026">
    <property type="entry name" value="CARTILAGE ACIDIC PROTEIN 1"/>
    <property type="match status" value="1"/>
</dbReference>
<evidence type="ECO:0000313" key="2">
    <source>
        <dbReference type="EMBL" id="SVD01162.1"/>
    </source>
</evidence>
<gene>
    <name evidence="2" type="ORF">METZ01_LOCUS354016</name>
</gene>
<accession>A0A382RV50</accession>
<feature type="domain" description="ASPIC/UnbV" evidence="1">
    <location>
        <begin position="102"/>
        <end position="167"/>
    </location>
</feature>
<dbReference type="PANTHER" id="PTHR16026:SF0">
    <property type="entry name" value="CARTILAGE ACIDIC PROTEIN 1"/>
    <property type="match status" value="1"/>
</dbReference>
<dbReference type="SUPFAM" id="SSF69318">
    <property type="entry name" value="Integrin alpha N-terminal domain"/>
    <property type="match status" value="1"/>
</dbReference>
<dbReference type="EMBL" id="UINC01124189">
    <property type="protein sequence ID" value="SVD01162.1"/>
    <property type="molecule type" value="Genomic_DNA"/>
</dbReference>
<dbReference type="InterPro" id="IPR011519">
    <property type="entry name" value="UnbV_ASPIC"/>
</dbReference>
<reference evidence="2" key="1">
    <citation type="submission" date="2018-05" db="EMBL/GenBank/DDBJ databases">
        <authorList>
            <person name="Lanie J.A."/>
            <person name="Ng W.-L."/>
            <person name="Kazmierczak K.M."/>
            <person name="Andrzejewski T.M."/>
            <person name="Davidsen T.M."/>
            <person name="Wayne K.J."/>
            <person name="Tettelin H."/>
            <person name="Glass J.I."/>
            <person name="Rusch D."/>
            <person name="Podicherti R."/>
            <person name="Tsui H.-C.T."/>
            <person name="Winkler M.E."/>
        </authorList>
    </citation>
    <scope>NUCLEOTIDE SEQUENCE</scope>
</reference>
<evidence type="ECO:0000259" key="1">
    <source>
        <dbReference type="Pfam" id="PF07593"/>
    </source>
</evidence>
<organism evidence="2">
    <name type="scientific">marine metagenome</name>
    <dbReference type="NCBI Taxonomy" id="408172"/>
    <lineage>
        <taxon>unclassified sequences</taxon>
        <taxon>metagenomes</taxon>
        <taxon>ecological metagenomes</taxon>
    </lineage>
</organism>
<dbReference type="AlphaFoldDB" id="A0A382RV50"/>
<dbReference type="InterPro" id="IPR027039">
    <property type="entry name" value="Crtac1"/>
</dbReference>
<proteinExistence type="predicted"/>
<dbReference type="InterPro" id="IPR028994">
    <property type="entry name" value="Integrin_alpha_N"/>
</dbReference>
<dbReference type="Pfam" id="PF07593">
    <property type="entry name" value="UnbV_ASPIC"/>
    <property type="match status" value="1"/>
</dbReference>
<sequence length="171" mass="18875">GLGKEISWNGYEHNAFLLNEGGGSYHNIGYLMGVGFEFDCRSVVGADLDLDGRTDLLVIEMDQLTNRHGTGKAEHYLHLVRNNIKSGGNWIGLHLKPETNPVGAMVTVRVGGKTQTLPVVTGDSYNAQQPLSIHFGLGKAKQVDELRVEKSGRELVRLTKPVINQYHKARR</sequence>
<name>A0A382RV50_9ZZZZ</name>
<protein>
    <recommendedName>
        <fullName evidence="1">ASPIC/UnbV domain-containing protein</fullName>
    </recommendedName>
</protein>
<feature type="non-terminal residue" evidence="2">
    <location>
        <position position="1"/>
    </location>
</feature>